<feature type="signal peptide" evidence="4">
    <location>
        <begin position="1"/>
        <end position="21"/>
    </location>
</feature>
<dbReference type="InterPro" id="IPR006127">
    <property type="entry name" value="ZnuA-like"/>
</dbReference>
<dbReference type="EMBL" id="VHIR01000026">
    <property type="protein sequence ID" value="TQE42474.1"/>
    <property type="molecule type" value="Genomic_DNA"/>
</dbReference>
<dbReference type="PRINTS" id="PR00691">
    <property type="entry name" value="ADHESINB"/>
</dbReference>
<dbReference type="PROSITE" id="PS51257">
    <property type="entry name" value="PROKAR_LIPOPROTEIN"/>
    <property type="match status" value="1"/>
</dbReference>
<evidence type="ECO:0000256" key="1">
    <source>
        <dbReference type="ARBA" id="ARBA00022448"/>
    </source>
</evidence>
<feature type="chain" id="PRO_5022047481" evidence="4">
    <location>
        <begin position="22"/>
        <end position="471"/>
    </location>
</feature>
<evidence type="ECO:0000256" key="3">
    <source>
        <dbReference type="RuleBase" id="RU003512"/>
    </source>
</evidence>
<dbReference type="AlphaFoldDB" id="A0A540R4Z2"/>
<name>A0A540R4Z2_9CORY</name>
<comment type="caution">
    <text evidence="5">The sequence shown here is derived from an EMBL/GenBank/DDBJ whole genome shotgun (WGS) entry which is preliminary data.</text>
</comment>
<dbReference type="InterPro" id="IPR006128">
    <property type="entry name" value="Lipoprotein_PsaA-like"/>
</dbReference>
<evidence type="ECO:0000256" key="4">
    <source>
        <dbReference type="SAM" id="SignalP"/>
    </source>
</evidence>
<dbReference type="RefSeq" id="WP_141629276.1">
    <property type="nucleotide sequence ID" value="NZ_VHIR01000026.1"/>
</dbReference>
<evidence type="ECO:0000256" key="2">
    <source>
        <dbReference type="ARBA" id="ARBA00022729"/>
    </source>
</evidence>
<accession>A0A540R4Z2</accession>
<dbReference type="GO" id="GO:0030313">
    <property type="term" value="C:cell envelope"/>
    <property type="evidence" value="ECO:0007669"/>
    <property type="project" value="UniProtKB-SubCell"/>
</dbReference>
<protein>
    <submittedName>
        <fullName evidence="5">Anchored repeat ABC transporter, substrate-binding protein</fullName>
    </submittedName>
</protein>
<organism evidence="5 6">
    <name type="scientific">Corynebacterium phoceense</name>
    <dbReference type="NCBI Taxonomy" id="1686286"/>
    <lineage>
        <taxon>Bacteria</taxon>
        <taxon>Bacillati</taxon>
        <taxon>Actinomycetota</taxon>
        <taxon>Actinomycetes</taxon>
        <taxon>Mycobacteriales</taxon>
        <taxon>Corynebacteriaceae</taxon>
        <taxon>Corynebacterium</taxon>
    </lineage>
</organism>
<sequence length="471" mass="50018">MRKAALILAATLGLSGCTAPAQEDGLRIVATTPIIADLARNVAPDAHVTTLIPAGKDPHSFEPTLRTSREVANADVAFANGFLLEPQTLMDSVHSVSSGPVVDVADVASTRGAKLVPLVENVALDAIWLGLRVAGSRDSATISLDSVEGPGPVAAYVVSTFGTPRVLFDSSDGGPDSTELPGNAHTHLSWAFSAPGIYRLHLSSSLTEPAVITIAVGVTPPPDLDVIDEGHLDIAADSSRGIVLRDGSDDFDPAASVIAVPSSVLQEIPPDPSYRFLGVPGSETYLLPQAVLGQHIHGEVDPHLWHNVANAMAYVDVIADELAQVDPSHGAEYRDHARAYNESLRGVDSEIRSLIADIPEPRRNLVTTHHGYAYLEQGYGVRSAGFVTPNPAVEPSPRDVIALRRTLENLDVPAVFIEPSEEASTQTLRETASAAGRRVCTIYGDTLDASVPTYIDLMRFNARSLHDCLKD</sequence>
<dbReference type="PRINTS" id="PR00690">
    <property type="entry name" value="ADHESNFAMILY"/>
</dbReference>
<keyword evidence="1 3" id="KW-0813">Transport</keyword>
<keyword evidence="6" id="KW-1185">Reference proteome</keyword>
<reference evidence="5 6" key="1">
    <citation type="submission" date="2019-06" db="EMBL/GenBank/DDBJ databases">
        <title>Draft genome of C. phoceense Strain 272.</title>
        <authorList>
            <person name="Pacheco L.G.C."/>
            <person name="Barberis C.M."/>
            <person name="Almuzara M.N."/>
            <person name="Traglia G.M."/>
            <person name="Santos C.S."/>
            <person name="Rocha D.J.P.G."/>
            <person name="Aguiar E.R.G.R."/>
            <person name="Vay C.A."/>
        </authorList>
    </citation>
    <scope>NUCLEOTIDE SEQUENCE [LARGE SCALE GENOMIC DNA]</scope>
    <source>
        <strain evidence="5 6">272</strain>
    </source>
</reference>
<dbReference type="Gene3D" id="3.40.50.1980">
    <property type="entry name" value="Nitrogenase molybdenum iron protein domain"/>
    <property type="match status" value="2"/>
</dbReference>
<proteinExistence type="inferred from homology"/>
<dbReference type="GO" id="GO:0046872">
    <property type="term" value="F:metal ion binding"/>
    <property type="evidence" value="ECO:0007669"/>
    <property type="project" value="UniProtKB-KW"/>
</dbReference>
<evidence type="ECO:0000313" key="5">
    <source>
        <dbReference type="EMBL" id="TQE42474.1"/>
    </source>
</evidence>
<dbReference type="Proteomes" id="UP000318080">
    <property type="component" value="Unassembled WGS sequence"/>
</dbReference>
<dbReference type="NCBIfam" id="TIGR03772">
    <property type="entry name" value="anch_rpt_subst"/>
    <property type="match status" value="1"/>
</dbReference>
<comment type="similarity">
    <text evidence="3">Belongs to the bacterial solute-binding protein 9 family.</text>
</comment>
<evidence type="ECO:0000313" key="6">
    <source>
        <dbReference type="Proteomes" id="UP000318080"/>
    </source>
</evidence>
<gene>
    <name evidence="5" type="ORF">EJK80_12400</name>
</gene>
<dbReference type="GO" id="GO:0007155">
    <property type="term" value="P:cell adhesion"/>
    <property type="evidence" value="ECO:0007669"/>
    <property type="project" value="InterPro"/>
</dbReference>
<dbReference type="STRING" id="1686286.GCA_900092335_01619"/>
<dbReference type="NCBIfam" id="NF038134">
    <property type="entry name" value="choice_anch_M"/>
    <property type="match status" value="1"/>
</dbReference>
<dbReference type="Pfam" id="PF01297">
    <property type="entry name" value="ZnuA"/>
    <property type="match status" value="2"/>
</dbReference>
<dbReference type="GO" id="GO:0030001">
    <property type="term" value="P:metal ion transport"/>
    <property type="evidence" value="ECO:0007669"/>
    <property type="project" value="InterPro"/>
</dbReference>
<dbReference type="InterPro" id="IPR050492">
    <property type="entry name" value="Bact_metal-bind_prot9"/>
</dbReference>
<keyword evidence="2 4" id="KW-0732">Signal</keyword>
<dbReference type="InterPro" id="IPR006129">
    <property type="entry name" value="AdhesinB"/>
</dbReference>
<dbReference type="PANTHER" id="PTHR42953">
    <property type="entry name" value="HIGH-AFFINITY ZINC UPTAKE SYSTEM PROTEIN ZNUA-RELATED"/>
    <property type="match status" value="1"/>
</dbReference>
<dbReference type="SUPFAM" id="SSF53807">
    <property type="entry name" value="Helical backbone' metal receptor"/>
    <property type="match status" value="1"/>
</dbReference>
<dbReference type="InterPro" id="IPR022434">
    <property type="entry name" value="ABC_LPXTG_lipo_actinobac"/>
</dbReference>